<dbReference type="RefSeq" id="WP_378603368.1">
    <property type="nucleotide sequence ID" value="NZ_JBHSQN010000005.1"/>
</dbReference>
<reference evidence="2" key="1">
    <citation type="journal article" date="2019" name="Int. J. Syst. Evol. Microbiol.">
        <title>The Global Catalogue of Microorganisms (GCM) 10K type strain sequencing project: providing services to taxonomists for standard genome sequencing and annotation.</title>
        <authorList>
            <consortium name="The Broad Institute Genomics Platform"/>
            <consortium name="The Broad Institute Genome Sequencing Center for Infectious Disease"/>
            <person name="Wu L."/>
            <person name="Ma J."/>
        </authorList>
    </citation>
    <scope>NUCLEOTIDE SEQUENCE [LARGE SCALE GENOMIC DNA]</scope>
    <source>
        <strain evidence="2">CCUG 36956</strain>
    </source>
</reference>
<gene>
    <name evidence="1" type="ORF">ACFP3H_10740</name>
</gene>
<evidence type="ECO:0000313" key="1">
    <source>
        <dbReference type="EMBL" id="MFC6011528.1"/>
    </source>
</evidence>
<protein>
    <recommendedName>
        <fullName evidence="3">ESX-1 secretion-associated protein</fullName>
    </recommendedName>
</protein>
<comment type="caution">
    <text evidence="1">The sequence shown here is derived from an EMBL/GenBank/DDBJ whole genome shotgun (WGS) entry which is preliminary data.</text>
</comment>
<organism evidence="1 2">
    <name type="scientific">Nocardia lasii</name>
    <dbReference type="NCBI Taxonomy" id="1616107"/>
    <lineage>
        <taxon>Bacteria</taxon>
        <taxon>Bacillati</taxon>
        <taxon>Actinomycetota</taxon>
        <taxon>Actinomycetes</taxon>
        <taxon>Mycobacteriales</taxon>
        <taxon>Nocardiaceae</taxon>
        <taxon>Nocardia</taxon>
    </lineage>
</organism>
<evidence type="ECO:0008006" key="3">
    <source>
        <dbReference type="Google" id="ProtNLM"/>
    </source>
</evidence>
<name>A0ABW1JSW5_9NOCA</name>
<keyword evidence="2" id="KW-1185">Reference proteome</keyword>
<dbReference type="EMBL" id="JBHSQN010000005">
    <property type="protein sequence ID" value="MFC6011528.1"/>
    <property type="molecule type" value="Genomic_DNA"/>
</dbReference>
<dbReference type="Proteomes" id="UP001596223">
    <property type="component" value="Unassembled WGS sequence"/>
</dbReference>
<proteinExistence type="predicted"/>
<accession>A0ABW1JSW5</accession>
<evidence type="ECO:0000313" key="2">
    <source>
        <dbReference type="Proteomes" id="UP001596223"/>
    </source>
</evidence>
<sequence>MTDFRVAPDALRTEAERVREAAGWWETAHLGILNVSPMPQDALGNWEVAKNIVKTFNTSAESLCIKLKDGTASIDKAADAIGVAARHFENEDAEFYRQYGFIDEKLGY</sequence>